<feature type="region of interest" description="Disordered" evidence="6">
    <location>
        <begin position="383"/>
        <end position="413"/>
    </location>
</feature>
<dbReference type="InterPro" id="IPR003593">
    <property type="entry name" value="AAA+_ATPase"/>
</dbReference>
<evidence type="ECO:0000256" key="4">
    <source>
        <dbReference type="ARBA" id="ARBA00022840"/>
    </source>
</evidence>
<feature type="compositionally biased region" description="Basic and acidic residues" evidence="6">
    <location>
        <begin position="383"/>
        <end position="400"/>
    </location>
</feature>
<proteinExistence type="inferred from homology"/>
<dbReference type="PROSITE" id="PS51194">
    <property type="entry name" value="HELICASE_CTER"/>
    <property type="match status" value="1"/>
</dbReference>
<protein>
    <submittedName>
        <fullName evidence="9">DEAD/DEAH box helicase</fullName>
    </submittedName>
</protein>
<organism evidence="9 10">
    <name type="scientific">Mucilaginibacter agri</name>
    <dbReference type="NCBI Taxonomy" id="2695265"/>
    <lineage>
        <taxon>Bacteria</taxon>
        <taxon>Pseudomonadati</taxon>
        <taxon>Bacteroidota</taxon>
        <taxon>Sphingobacteriia</taxon>
        <taxon>Sphingobacteriales</taxon>
        <taxon>Sphingobacteriaceae</taxon>
        <taxon>Mucilaginibacter</taxon>
    </lineage>
</organism>
<feature type="domain" description="Helicase C-terminal" evidence="8">
    <location>
        <begin position="238"/>
        <end position="381"/>
    </location>
</feature>
<dbReference type="GO" id="GO:0005524">
    <property type="term" value="F:ATP binding"/>
    <property type="evidence" value="ECO:0007669"/>
    <property type="project" value="UniProtKB-KW"/>
</dbReference>
<dbReference type="EMBL" id="WWEO01000041">
    <property type="protein sequence ID" value="NCD69150.1"/>
    <property type="molecule type" value="Genomic_DNA"/>
</dbReference>
<keyword evidence="10" id="KW-1185">Reference proteome</keyword>
<evidence type="ECO:0000259" key="7">
    <source>
        <dbReference type="PROSITE" id="PS51192"/>
    </source>
</evidence>
<dbReference type="InterPro" id="IPR001650">
    <property type="entry name" value="Helicase_C-like"/>
</dbReference>
<keyword evidence="1" id="KW-0547">Nucleotide-binding</keyword>
<evidence type="ECO:0000256" key="6">
    <source>
        <dbReference type="SAM" id="MobiDB-lite"/>
    </source>
</evidence>
<dbReference type="GO" id="GO:0003724">
    <property type="term" value="F:RNA helicase activity"/>
    <property type="evidence" value="ECO:0007669"/>
    <property type="project" value="TreeGrafter"/>
</dbReference>
<keyword evidence="3 9" id="KW-0347">Helicase</keyword>
<dbReference type="InterPro" id="IPR050079">
    <property type="entry name" value="DEAD_box_RNA_helicase"/>
</dbReference>
<dbReference type="SMART" id="SM00487">
    <property type="entry name" value="DEXDc"/>
    <property type="match status" value="1"/>
</dbReference>
<dbReference type="GO" id="GO:0005829">
    <property type="term" value="C:cytosol"/>
    <property type="evidence" value="ECO:0007669"/>
    <property type="project" value="TreeGrafter"/>
</dbReference>
<dbReference type="SUPFAM" id="SSF52540">
    <property type="entry name" value="P-loop containing nucleoside triphosphate hydrolases"/>
    <property type="match status" value="2"/>
</dbReference>
<dbReference type="Pfam" id="PF00270">
    <property type="entry name" value="DEAD"/>
    <property type="match status" value="1"/>
</dbReference>
<evidence type="ECO:0000256" key="2">
    <source>
        <dbReference type="ARBA" id="ARBA00022801"/>
    </source>
</evidence>
<comment type="similarity">
    <text evidence="5">Belongs to the DEAD box helicase family.</text>
</comment>
<gene>
    <name evidence="9" type="ORF">GSY63_07265</name>
</gene>
<evidence type="ECO:0000313" key="9">
    <source>
        <dbReference type="EMBL" id="NCD69150.1"/>
    </source>
</evidence>
<dbReference type="PANTHER" id="PTHR47959">
    <property type="entry name" value="ATP-DEPENDENT RNA HELICASE RHLE-RELATED"/>
    <property type="match status" value="1"/>
</dbReference>
<evidence type="ECO:0000256" key="5">
    <source>
        <dbReference type="ARBA" id="ARBA00038437"/>
    </source>
</evidence>
<sequence>MAWSEKLKLKKGLVLSVTQAGYHGPKEVQQRTMARIVGGQDVIVVGPEGCGKSTTAILAALNKFNYTPDGIPKVLYLVPDKESVDRVIEQISQLNNNKSISVVGLFAAPGIEAQMDAMADGADIVVATPDRARAIYLKLGLDVNKIELLVLDDADLIVKQGLQLPVAELANSIPKCQHLVFTEVVHDRLNKMIAPFMKQPATIEIEEIGEPLFETHPQVLYHVPNFGTKVNLLNLFMQDDELFTKVAVFVNTRPTAEKLYKTLQNRKTGVALLNSWFFELNSFDSIHDFKEATDFQVLIVVNDAGKKLDLDDIPFLIHFELPEEKDIYIERMINHSPEVEDEIMAITFATDLELTQVKKIEQAVGTRIPLGELPEDLIIEKERKAPTAEEKKAAAAKADENAPGAAFHEKKASNAKTYNYRAGLKAKMSNKRKH</sequence>
<dbReference type="SMART" id="SM00382">
    <property type="entry name" value="AAA"/>
    <property type="match status" value="1"/>
</dbReference>
<evidence type="ECO:0000313" key="10">
    <source>
        <dbReference type="Proteomes" id="UP000638732"/>
    </source>
</evidence>
<dbReference type="Gene3D" id="3.40.50.300">
    <property type="entry name" value="P-loop containing nucleotide triphosphate hydrolases"/>
    <property type="match status" value="2"/>
</dbReference>
<comment type="caution">
    <text evidence="9">The sequence shown here is derived from an EMBL/GenBank/DDBJ whole genome shotgun (WGS) entry which is preliminary data.</text>
</comment>
<dbReference type="InterPro" id="IPR014001">
    <property type="entry name" value="Helicase_ATP-bd"/>
</dbReference>
<evidence type="ECO:0000256" key="1">
    <source>
        <dbReference type="ARBA" id="ARBA00022741"/>
    </source>
</evidence>
<dbReference type="Proteomes" id="UP000638732">
    <property type="component" value="Unassembled WGS sequence"/>
</dbReference>
<evidence type="ECO:0000256" key="3">
    <source>
        <dbReference type="ARBA" id="ARBA00022806"/>
    </source>
</evidence>
<dbReference type="InterPro" id="IPR011545">
    <property type="entry name" value="DEAD/DEAH_box_helicase_dom"/>
</dbReference>
<dbReference type="PANTHER" id="PTHR47959:SF1">
    <property type="entry name" value="ATP-DEPENDENT RNA HELICASE DBPA"/>
    <property type="match status" value="1"/>
</dbReference>
<dbReference type="AlphaFoldDB" id="A0A965ZE37"/>
<feature type="domain" description="Helicase ATP-binding" evidence="7">
    <location>
        <begin position="33"/>
        <end position="203"/>
    </location>
</feature>
<keyword evidence="2" id="KW-0378">Hydrolase</keyword>
<dbReference type="GO" id="GO:0016787">
    <property type="term" value="F:hydrolase activity"/>
    <property type="evidence" value="ECO:0007669"/>
    <property type="project" value="UniProtKB-KW"/>
</dbReference>
<dbReference type="RefSeq" id="WP_166585138.1">
    <property type="nucleotide sequence ID" value="NZ_WWEO01000041.1"/>
</dbReference>
<keyword evidence="4" id="KW-0067">ATP-binding</keyword>
<dbReference type="GO" id="GO:0003676">
    <property type="term" value="F:nucleic acid binding"/>
    <property type="evidence" value="ECO:0007669"/>
    <property type="project" value="InterPro"/>
</dbReference>
<reference evidence="9" key="1">
    <citation type="submission" date="2020-01" db="EMBL/GenBank/DDBJ databases">
        <authorList>
            <person name="Seo Y.L."/>
        </authorList>
    </citation>
    <scope>NUCLEOTIDE SEQUENCE</scope>
    <source>
        <strain evidence="9">R11</strain>
    </source>
</reference>
<name>A0A965ZE37_9SPHI</name>
<reference evidence="9" key="2">
    <citation type="submission" date="2020-10" db="EMBL/GenBank/DDBJ databases">
        <title>Mucilaginibacter sp. nov., isolated from soil.</title>
        <authorList>
            <person name="Jeon C.O."/>
        </authorList>
    </citation>
    <scope>NUCLEOTIDE SEQUENCE</scope>
    <source>
        <strain evidence="9">R11</strain>
    </source>
</reference>
<accession>A0A965ZE37</accession>
<dbReference type="InterPro" id="IPR027417">
    <property type="entry name" value="P-loop_NTPase"/>
</dbReference>
<evidence type="ECO:0000259" key="8">
    <source>
        <dbReference type="PROSITE" id="PS51194"/>
    </source>
</evidence>
<dbReference type="PROSITE" id="PS51192">
    <property type="entry name" value="HELICASE_ATP_BIND_1"/>
    <property type="match status" value="1"/>
</dbReference>